<evidence type="ECO:0000256" key="10">
    <source>
        <dbReference type="ARBA" id="ARBA00023136"/>
    </source>
</evidence>
<keyword evidence="11 12" id="KW-0131">Cell cycle</keyword>
<proteinExistence type="inferred from homology"/>
<dbReference type="PANTHER" id="PTHR47755:SF1">
    <property type="entry name" value="CELL DIVISION PROTEIN FTSX"/>
    <property type="match status" value="1"/>
</dbReference>
<keyword evidence="5 12" id="KW-1003">Cell membrane</keyword>
<keyword evidence="6" id="KW-0997">Cell inner membrane</keyword>
<dbReference type="InterPro" id="IPR058204">
    <property type="entry name" value="FtsX_firmicutes-type"/>
</dbReference>
<comment type="function">
    <text evidence="12">Part of the ABC transporter FtsEX involved in asymmetric cellular division facilitating the initiation of sporulation.</text>
</comment>
<dbReference type="EMBL" id="UPPP01000056">
    <property type="protein sequence ID" value="VBB05489.1"/>
    <property type="molecule type" value="Genomic_DNA"/>
</dbReference>
<evidence type="ECO:0000256" key="11">
    <source>
        <dbReference type="ARBA" id="ARBA00023306"/>
    </source>
</evidence>
<comment type="subcellular location">
    <subcellularLocation>
        <location evidence="1">Cell inner membrane</location>
        <topology evidence="1">Multi-pass membrane protein</topology>
    </subcellularLocation>
    <subcellularLocation>
        <location evidence="12">Cell membrane</location>
    </subcellularLocation>
</comment>
<organism evidence="16 17">
    <name type="scientific">Lucifera butyrica</name>
    <dbReference type="NCBI Taxonomy" id="1351585"/>
    <lineage>
        <taxon>Bacteria</taxon>
        <taxon>Bacillati</taxon>
        <taxon>Bacillota</taxon>
        <taxon>Negativicutes</taxon>
        <taxon>Veillonellales</taxon>
        <taxon>Veillonellaceae</taxon>
        <taxon>Lucifera</taxon>
    </lineage>
</organism>
<dbReference type="NCBIfam" id="NF038347">
    <property type="entry name" value="FtsX_Gpos"/>
    <property type="match status" value="1"/>
</dbReference>
<evidence type="ECO:0000259" key="14">
    <source>
        <dbReference type="Pfam" id="PF02687"/>
    </source>
</evidence>
<dbReference type="NCBIfam" id="TIGR00439">
    <property type="entry name" value="FtsX_Gneg"/>
    <property type="match status" value="1"/>
</dbReference>
<evidence type="ECO:0000256" key="12">
    <source>
        <dbReference type="PIRNR" id="PIRNR003097"/>
    </source>
</evidence>
<feature type="domain" description="ABC3 transporter permease C-terminal" evidence="14">
    <location>
        <begin position="175"/>
        <end position="294"/>
    </location>
</feature>
<protein>
    <recommendedName>
        <fullName evidence="4 12">Cell division protein FtsX</fullName>
    </recommendedName>
</protein>
<evidence type="ECO:0000313" key="16">
    <source>
        <dbReference type="EMBL" id="VBB05489.1"/>
    </source>
</evidence>
<dbReference type="InterPro" id="IPR047590">
    <property type="entry name" value="FtsX_proteobact-type"/>
</dbReference>
<comment type="subunit">
    <text evidence="3">Forms a membrane-associated complex with FtsE.</text>
</comment>
<dbReference type="GO" id="GO:0051301">
    <property type="term" value="P:cell division"/>
    <property type="evidence" value="ECO:0007669"/>
    <property type="project" value="UniProtKB-KW"/>
</dbReference>
<evidence type="ECO:0000256" key="7">
    <source>
        <dbReference type="ARBA" id="ARBA00022618"/>
    </source>
</evidence>
<evidence type="ECO:0000256" key="1">
    <source>
        <dbReference type="ARBA" id="ARBA00004429"/>
    </source>
</evidence>
<evidence type="ECO:0000256" key="5">
    <source>
        <dbReference type="ARBA" id="ARBA00022475"/>
    </source>
</evidence>
<keyword evidence="17" id="KW-1185">Reference proteome</keyword>
<keyword evidence="7 12" id="KW-0132">Cell division</keyword>
<dbReference type="InterPro" id="IPR004513">
    <property type="entry name" value="FtsX"/>
</dbReference>
<feature type="transmembrane region" description="Helical" evidence="13">
    <location>
        <begin position="218"/>
        <end position="245"/>
    </location>
</feature>
<evidence type="ECO:0000259" key="15">
    <source>
        <dbReference type="Pfam" id="PF18075"/>
    </source>
</evidence>
<evidence type="ECO:0000256" key="8">
    <source>
        <dbReference type="ARBA" id="ARBA00022692"/>
    </source>
</evidence>
<keyword evidence="8 13" id="KW-0812">Transmembrane</keyword>
<dbReference type="AlphaFoldDB" id="A0A498R2U3"/>
<dbReference type="PIRSF" id="PIRSF003097">
    <property type="entry name" value="FtsX"/>
    <property type="match status" value="1"/>
</dbReference>
<dbReference type="InterPro" id="IPR003838">
    <property type="entry name" value="ABC3_permease_C"/>
</dbReference>
<dbReference type="Pfam" id="PF02687">
    <property type="entry name" value="FtsX"/>
    <property type="match status" value="1"/>
</dbReference>
<feature type="domain" description="FtsX extracellular" evidence="15">
    <location>
        <begin position="59"/>
        <end position="150"/>
    </location>
</feature>
<dbReference type="Gene3D" id="3.30.70.3040">
    <property type="match status" value="1"/>
</dbReference>
<gene>
    <name evidence="16" type="ORF">LUCI_0699</name>
</gene>
<comment type="similarity">
    <text evidence="2 12">Belongs to the ABC-4 integral membrane protein family. FtsX subfamily.</text>
</comment>
<evidence type="ECO:0000313" key="17">
    <source>
        <dbReference type="Proteomes" id="UP000277811"/>
    </source>
</evidence>
<dbReference type="InterPro" id="IPR040690">
    <property type="entry name" value="FtsX_ECD"/>
</dbReference>
<dbReference type="OrthoDB" id="9812531at2"/>
<sequence length="295" mass="32850">MKIKTVEYFVRESLSSLRRNGLMSVASMSTVALSLLILGLFLVLVLNLNHMASMLESQVQISVYLKDGLSDQDTREIGTQISKMPGVNQVVYVNKEEALARFKKRLGDQQNLLAALGNTNPLPDSFEVKVDKPEQVKPVAQAAAQMKGVENTKFGQEIIKQLFALTRMVRIFGLLIILFLALAALFIIANTIRITVFARRKEIGIMKYVGATDWFIRWPFLIEGMVLGFGGALIAVLLLSRVYSMLLAQVYHSLAFLPLIPKEPFMSRISILLMVVGTVIGALGSTISLRRFMRV</sequence>
<evidence type="ECO:0000256" key="3">
    <source>
        <dbReference type="ARBA" id="ARBA00011160"/>
    </source>
</evidence>
<accession>A0A498R2U3</accession>
<evidence type="ECO:0000256" key="6">
    <source>
        <dbReference type="ARBA" id="ARBA00022519"/>
    </source>
</evidence>
<keyword evidence="10 12" id="KW-0472">Membrane</keyword>
<evidence type="ECO:0000256" key="13">
    <source>
        <dbReference type="SAM" id="Phobius"/>
    </source>
</evidence>
<keyword evidence="9 13" id="KW-1133">Transmembrane helix</keyword>
<dbReference type="RefSeq" id="WP_122626479.1">
    <property type="nucleotide sequence ID" value="NZ_UPPP01000056.1"/>
</dbReference>
<dbReference type="Pfam" id="PF18075">
    <property type="entry name" value="FtsX_ECD"/>
    <property type="match status" value="1"/>
</dbReference>
<reference evidence="16 17" key="1">
    <citation type="submission" date="2018-06" db="EMBL/GenBank/DDBJ databases">
        <authorList>
            <person name="Strepis N."/>
        </authorList>
    </citation>
    <scope>NUCLEOTIDE SEQUENCE [LARGE SCALE GENOMIC DNA]</scope>
    <source>
        <strain evidence="16">LUCI</strain>
    </source>
</reference>
<feature type="transmembrane region" description="Helical" evidence="13">
    <location>
        <begin position="265"/>
        <end position="289"/>
    </location>
</feature>
<feature type="transmembrane region" description="Helical" evidence="13">
    <location>
        <begin position="171"/>
        <end position="197"/>
    </location>
</feature>
<dbReference type="GO" id="GO:0005886">
    <property type="term" value="C:plasma membrane"/>
    <property type="evidence" value="ECO:0007669"/>
    <property type="project" value="UniProtKB-SubCell"/>
</dbReference>
<dbReference type="PANTHER" id="PTHR47755">
    <property type="entry name" value="CELL DIVISION PROTEIN FTSX"/>
    <property type="match status" value="1"/>
</dbReference>
<dbReference type="Proteomes" id="UP000277811">
    <property type="component" value="Unassembled WGS sequence"/>
</dbReference>
<evidence type="ECO:0000256" key="2">
    <source>
        <dbReference type="ARBA" id="ARBA00007379"/>
    </source>
</evidence>
<evidence type="ECO:0000256" key="4">
    <source>
        <dbReference type="ARBA" id="ARBA00021907"/>
    </source>
</evidence>
<evidence type="ECO:0000256" key="9">
    <source>
        <dbReference type="ARBA" id="ARBA00022989"/>
    </source>
</evidence>
<name>A0A498R2U3_9FIRM</name>
<feature type="transmembrane region" description="Helical" evidence="13">
    <location>
        <begin position="21"/>
        <end position="46"/>
    </location>
</feature>